<sequence>MVLERDKLFEDFALITQVELLLSNGHVPSNENVPSVALTNAKVHLAACFKSMVRKNDMIFSRMVALMENPSALFFPNGLQDTVAGGNGIDEDQLIEKMYPPNTSDKVEVLESSCLGIGNMVAFDIEVTCLISWRILSHGSVVSVRTPGKAEVRVRIPTNVQCLAHDSTFLDKHL</sequence>
<dbReference type="AlphaFoldDB" id="A0AAD5MYL9"/>
<accession>A0AAD5MYL9</accession>
<comment type="caution">
    <text evidence="1">The sequence shown here is derived from an EMBL/GenBank/DDBJ whole genome shotgun (WGS) entry which is preliminary data.</text>
</comment>
<keyword evidence="2" id="KW-1185">Reference proteome</keyword>
<dbReference type="Proteomes" id="UP001196413">
    <property type="component" value="Unassembled WGS sequence"/>
</dbReference>
<protein>
    <submittedName>
        <fullName evidence="1">Uncharacterized protein</fullName>
    </submittedName>
</protein>
<dbReference type="EMBL" id="JAHQIW010003310">
    <property type="protein sequence ID" value="KAJ1358161.1"/>
    <property type="molecule type" value="Genomic_DNA"/>
</dbReference>
<evidence type="ECO:0000313" key="2">
    <source>
        <dbReference type="Proteomes" id="UP001196413"/>
    </source>
</evidence>
<organism evidence="1 2">
    <name type="scientific">Parelaphostrongylus tenuis</name>
    <name type="common">Meningeal worm</name>
    <dbReference type="NCBI Taxonomy" id="148309"/>
    <lineage>
        <taxon>Eukaryota</taxon>
        <taxon>Metazoa</taxon>
        <taxon>Ecdysozoa</taxon>
        <taxon>Nematoda</taxon>
        <taxon>Chromadorea</taxon>
        <taxon>Rhabditida</taxon>
        <taxon>Rhabditina</taxon>
        <taxon>Rhabditomorpha</taxon>
        <taxon>Strongyloidea</taxon>
        <taxon>Metastrongylidae</taxon>
        <taxon>Parelaphostrongylus</taxon>
    </lineage>
</organism>
<proteinExistence type="predicted"/>
<gene>
    <name evidence="1" type="ORF">KIN20_016492</name>
</gene>
<name>A0AAD5MYL9_PARTN</name>
<evidence type="ECO:0000313" key="1">
    <source>
        <dbReference type="EMBL" id="KAJ1358161.1"/>
    </source>
</evidence>
<reference evidence="1" key="1">
    <citation type="submission" date="2021-06" db="EMBL/GenBank/DDBJ databases">
        <title>Parelaphostrongylus tenuis whole genome reference sequence.</title>
        <authorList>
            <person name="Garwood T.J."/>
            <person name="Larsen P.A."/>
            <person name="Fountain-Jones N.M."/>
            <person name="Garbe J.R."/>
            <person name="Macchietto M.G."/>
            <person name="Kania S.A."/>
            <person name="Gerhold R.W."/>
            <person name="Richards J.E."/>
            <person name="Wolf T.M."/>
        </authorList>
    </citation>
    <scope>NUCLEOTIDE SEQUENCE</scope>
    <source>
        <strain evidence="1">MNPRO001-30</strain>
        <tissue evidence="1">Meninges</tissue>
    </source>
</reference>